<keyword evidence="2" id="KW-1185">Reference proteome</keyword>
<protein>
    <submittedName>
        <fullName evidence="1">Uncharacterized protein</fullName>
    </submittedName>
</protein>
<gene>
    <name evidence="1" type="ORF">Bpfe_022624</name>
</gene>
<dbReference type="Proteomes" id="UP001233172">
    <property type="component" value="Unassembled WGS sequence"/>
</dbReference>
<organism evidence="1 2">
    <name type="scientific">Biomphalaria pfeifferi</name>
    <name type="common">Bloodfluke planorb</name>
    <name type="synonym">Freshwater snail</name>
    <dbReference type="NCBI Taxonomy" id="112525"/>
    <lineage>
        <taxon>Eukaryota</taxon>
        <taxon>Metazoa</taxon>
        <taxon>Spiralia</taxon>
        <taxon>Lophotrochozoa</taxon>
        <taxon>Mollusca</taxon>
        <taxon>Gastropoda</taxon>
        <taxon>Heterobranchia</taxon>
        <taxon>Euthyneura</taxon>
        <taxon>Panpulmonata</taxon>
        <taxon>Hygrophila</taxon>
        <taxon>Lymnaeoidea</taxon>
        <taxon>Planorbidae</taxon>
        <taxon>Biomphalaria</taxon>
    </lineage>
</organism>
<accession>A0AAD8B5P5</accession>
<dbReference type="AlphaFoldDB" id="A0AAD8B5P5"/>
<proteinExistence type="predicted"/>
<dbReference type="EMBL" id="JASAOG010000143">
    <property type="protein sequence ID" value="KAK0048007.1"/>
    <property type="molecule type" value="Genomic_DNA"/>
</dbReference>
<reference evidence="1" key="1">
    <citation type="journal article" date="2023" name="PLoS Negl. Trop. Dis.">
        <title>A genome sequence for Biomphalaria pfeifferi, the major vector snail for the human-infecting parasite Schistosoma mansoni.</title>
        <authorList>
            <person name="Bu L."/>
            <person name="Lu L."/>
            <person name="Laidemitt M.R."/>
            <person name="Zhang S.M."/>
            <person name="Mutuku M."/>
            <person name="Mkoji G."/>
            <person name="Steinauer M."/>
            <person name="Loker E.S."/>
        </authorList>
    </citation>
    <scope>NUCLEOTIDE SEQUENCE</scope>
    <source>
        <strain evidence="1">KasaAsao</strain>
    </source>
</reference>
<sequence length="69" mass="7610">MQHVKIEGFSLLSLSSSETSTPVESCRRCQGTGHKGYGFDPCWLGRQANETCCSVGQVWKTINKPMKMG</sequence>
<name>A0AAD8B5P5_BIOPF</name>
<reference evidence="1" key="2">
    <citation type="submission" date="2023-04" db="EMBL/GenBank/DDBJ databases">
        <authorList>
            <person name="Bu L."/>
            <person name="Lu L."/>
            <person name="Laidemitt M.R."/>
            <person name="Zhang S.M."/>
            <person name="Mutuku M."/>
            <person name="Mkoji G."/>
            <person name="Steinauer M."/>
            <person name="Loker E.S."/>
        </authorList>
    </citation>
    <scope>NUCLEOTIDE SEQUENCE</scope>
    <source>
        <strain evidence="1">KasaAsao</strain>
        <tissue evidence="1">Whole Snail</tissue>
    </source>
</reference>
<evidence type="ECO:0000313" key="2">
    <source>
        <dbReference type="Proteomes" id="UP001233172"/>
    </source>
</evidence>
<comment type="caution">
    <text evidence="1">The sequence shown here is derived from an EMBL/GenBank/DDBJ whole genome shotgun (WGS) entry which is preliminary data.</text>
</comment>
<evidence type="ECO:0000313" key="1">
    <source>
        <dbReference type="EMBL" id="KAK0048007.1"/>
    </source>
</evidence>